<dbReference type="PROSITE" id="PS51257">
    <property type="entry name" value="PROKAR_LIPOPROTEIN"/>
    <property type="match status" value="1"/>
</dbReference>
<evidence type="ECO:0000256" key="4">
    <source>
        <dbReference type="ARBA" id="ARBA00022989"/>
    </source>
</evidence>
<evidence type="ECO:0000256" key="6">
    <source>
        <dbReference type="SAM" id="Phobius"/>
    </source>
</evidence>
<protein>
    <submittedName>
        <fullName evidence="9">Uncharacterized protein</fullName>
    </submittedName>
</protein>
<dbReference type="GeneID" id="111253811"/>
<evidence type="ECO:0000256" key="1">
    <source>
        <dbReference type="ARBA" id="ARBA00004457"/>
    </source>
</evidence>
<feature type="domain" description="Endoplasmic reticulum vesicle transporter C-terminal" evidence="7">
    <location>
        <begin position="104"/>
        <end position="270"/>
    </location>
</feature>
<dbReference type="InterPro" id="IPR039542">
    <property type="entry name" value="Erv_N"/>
</dbReference>
<feature type="transmembrane region" description="Helical" evidence="6">
    <location>
        <begin position="23"/>
        <end position="42"/>
    </location>
</feature>
<dbReference type="GO" id="GO:0000139">
    <property type="term" value="C:Golgi membrane"/>
    <property type="evidence" value="ECO:0007669"/>
    <property type="project" value="TreeGrafter"/>
</dbReference>
<evidence type="ECO:0000313" key="9">
    <source>
        <dbReference type="EnsemblMetazoa" id="XP_022669576"/>
    </source>
</evidence>
<reference evidence="9" key="1">
    <citation type="submission" date="2021-01" db="UniProtKB">
        <authorList>
            <consortium name="EnsemblMetazoa"/>
        </authorList>
    </citation>
    <scope>IDENTIFICATION</scope>
</reference>
<feature type="transmembrane region" description="Helical" evidence="6">
    <location>
        <begin position="249"/>
        <end position="274"/>
    </location>
</feature>
<dbReference type="GO" id="GO:0006888">
    <property type="term" value="P:endoplasmic reticulum to Golgi vesicle-mediated transport"/>
    <property type="evidence" value="ECO:0007669"/>
    <property type="project" value="TreeGrafter"/>
</dbReference>
<evidence type="ECO:0000256" key="5">
    <source>
        <dbReference type="ARBA" id="ARBA00023136"/>
    </source>
</evidence>
<sequence>MGFDIRRLDVYRKVPADLTQPTYLGAAISIGCVLFVSTLLVYETYNFMSPELVTELYVDNPSPLEKIAVFLNVSLPKLPCEVVGLDIQDENGRHEVGHIADTTKTELHNGKGCNFVAKFIINKVPGNFHVSTHAVRVQPDDIDMSHEIHALRFGDHLQEIEPSIKGSFNSLANHDRTKSSGKESHDYIMKIVPTVFEQSSLEEAVAYQYTYAHKSYLTMSITGRIIPAIWFKYDLSPITVRYHRRGQPLYSFLTNGCAIVGGTFTVVGILNSIFYTASEVFRKFEMGKLS</sequence>
<dbReference type="RefSeq" id="XP_022669576.1">
    <property type="nucleotide sequence ID" value="XM_022813841.1"/>
</dbReference>
<dbReference type="GO" id="GO:0006890">
    <property type="term" value="P:retrograde vesicle-mediated transport, Golgi to endoplasmic reticulum"/>
    <property type="evidence" value="ECO:0007669"/>
    <property type="project" value="TreeGrafter"/>
</dbReference>
<keyword evidence="4 6" id="KW-1133">Transmembrane helix</keyword>
<organism evidence="9 10">
    <name type="scientific">Varroa destructor</name>
    <name type="common">Honeybee mite</name>
    <dbReference type="NCBI Taxonomy" id="109461"/>
    <lineage>
        <taxon>Eukaryota</taxon>
        <taxon>Metazoa</taxon>
        <taxon>Ecdysozoa</taxon>
        <taxon>Arthropoda</taxon>
        <taxon>Chelicerata</taxon>
        <taxon>Arachnida</taxon>
        <taxon>Acari</taxon>
        <taxon>Parasitiformes</taxon>
        <taxon>Mesostigmata</taxon>
        <taxon>Gamasina</taxon>
        <taxon>Dermanyssoidea</taxon>
        <taxon>Varroidae</taxon>
        <taxon>Varroa</taxon>
    </lineage>
</organism>
<dbReference type="Pfam" id="PF13850">
    <property type="entry name" value="ERGIC_N"/>
    <property type="match status" value="1"/>
</dbReference>
<comment type="similarity">
    <text evidence="2">Belongs to the ERGIC family.</text>
</comment>
<keyword evidence="5 6" id="KW-0472">Membrane</keyword>
<dbReference type="GO" id="GO:0005789">
    <property type="term" value="C:endoplasmic reticulum membrane"/>
    <property type="evidence" value="ECO:0007669"/>
    <property type="project" value="TreeGrafter"/>
</dbReference>
<evidence type="ECO:0000259" key="8">
    <source>
        <dbReference type="Pfam" id="PF13850"/>
    </source>
</evidence>
<dbReference type="AlphaFoldDB" id="A0A7M7KR88"/>
<keyword evidence="10" id="KW-1185">Reference proteome</keyword>
<keyword evidence="3 6" id="KW-0812">Transmembrane</keyword>
<comment type="subcellular location">
    <subcellularLocation>
        <location evidence="1">Endoplasmic reticulum-Golgi intermediate compartment membrane</location>
        <topology evidence="1">Multi-pass membrane protein</topology>
    </subcellularLocation>
</comment>
<accession>A0A7M7KR88</accession>
<name>A0A7M7KR88_VARDE</name>
<dbReference type="PANTHER" id="PTHR10984">
    <property type="entry name" value="ENDOPLASMIC RETICULUM-GOLGI INTERMEDIATE COMPARTMENT PROTEIN"/>
    <property type="match status" value="1"/>
</dbReference>
<dbReference type="InterPro" id="IPR045888">
    <property type="entry name" value="Erv"/>
</dbReference>
<dbReference type="GO" id="GO:0030134">
    <property type="term" value="C:COPII-coated ER to Golgi transport vesicle"/>
    <property type="evidence" value="ECO:0007669"/>
    <property type="project" value="TreeGrafter"/>
</dbReference>
<dbReference type="EnsemblMetazoa" id="XM_022813841">
    <property type="protein sequence ID" value="XP_022669576"/>
    <property type="gene ID" value="LOC111253811"/>
</dbReference>
<dbReference type="GO" id="GO:0033116">
    <property type="term" value="C:endoplasmic reticulum-Golgi intermediate compartment membrane"/>
    <property type="evidence" value="ECO:0007669"/>
    <property type="project" value="UniProtKB-SubCell"/>
</dbReference>
<evidence type="ECO:0000256" key="2">
    <source>
        <dbReference type="ARBA" id="ARBA00005648"/>
    </source>
</evidence>
<dbReference type="Proteomes" id="UP000594260">
    <property type="component" value="Unplaced"/>
</dbReference>
<evidence type="ECO:0000259" key="7">
    <source>
        <dbReference type="Pfam" id="PF07970"/>
    </source>
</evidence>
<feature type="domain" description="Endoplasmic reticulum vesicle transporter N-terminal" evidence="8">
    <location>
        <begin position="5"/>
        <end position="95"/>
    </location>
</feature>
<dbReference type="PANTHER" id="PTHR10984:SF36">
    <property type="entry name" value="ENDOPLASMIC RETICULUM-GOLGI INTERMEDIATE COMPARTMENT PROTEIN 1"/>
    <property type="match status" value="1"/>
</dbReference>
<dbReference type="Pfam" id="PF07970">
    <property type="entry name" value="COPIIcoated_ERV"/>
    <property type="match status" value="1"/>
</dbReference>
<dbReference type="InterPro" id="IPR012936">
    <property type="entry name" value="Erv_C"/>
</dbReference>
<proteinExistence type="inferred from homology"/>
<evidence type="ECO:0000313" key="10">
    <source>
        <dbReference type="Proteomes" id="UP000594260"/>
    </source>
</evidence>
<evidence type="ECO:0000256" key="3">
    <source>
        <dbReference type="ARBA" id="ARBA00022692"/>
    </source>
</evidence>